<organism evidence="1 2">
    <name type="scientific">Photobacterium leiognathi</name>
    <dbReference type="NCBI Taxonomy" id="553611"/>
    <lineage>
        <taxon>Bacteria</taxon>
        <taxon>Pseudomonadati</taxon>
        <taxon>Pseudomonadota</taxon>
        <taxon>Gammaproteobacteria</taxon>
        <taxon>Vibrionales</taxon>
        <taxon>Vibrionaceae</taxon>
        <taxon>Photobacterium</taxon>
    </lineage>
</organism>
<keyword evidence="2" id="KW-1185">Reference proteome</keyword>
<name>A0ABX5GAX3_PHOLE</name>
<comment type="caution">
    <text evidence="1">The sequence shown here is derived from an EMBL/GenBank/DDBJ whole genome shotgun (WGS) entry which is preliminary data.</text>
</comment>
<evidence type="ECO:0000313" key="1">
    <source>
        <dbReference type="EMBL" id="PSV78207.1"/>
    </source>
</evidence>
<evidence type="ECO:0000313" key="2">
    <source>
        <dbReference type="Proteomes" id="UP000241566"/>
    </source>
</evidence>
<proteinExistence type="predicted"/>
<dbReference type="Proteomes" id="UP000241566">
    <property type="component" value="Unassembled WGS sequence"/>
</dbReference>
<dbReference type="EMBL" id="PYOI01000046">
    <property type="protein sequence ID" value="PSV78207.1"/>
    <property type="molecule type" value="Genomic_DNA"/>
</dbReference>
<sequence length="71" mass="8275">MFVAHKIIKEICSLQPLWSSDNTPHMKRRGELVRGEFTEFVKSLKPKILEAMEQEYTDISFEGKDGVGRKY</sequence>
<protein>
    <submittedName>
        <fullName evidence="1">Uncharacterized protein</fullName>
    </submittedName>
</protein>
<reference evidence="1 2" key="1">
    <citation type="submission" date="2018-01" db="EMBL/GenBank/DDBJ databases">
        <title>Whole genome sequencing of Histamine producing bacteria.</title>
        <authorList>
            <person name="Butler K."/>
        </authorList>
    </citation>
    <scope>NUCLEOTIDE SEQUENCE [LARGE SCALE GENOMIC DNA]</scope>
    <source>
        <strain evidence="1 2">ATCC 25521</strain>
    </source>
</reference>
<gene>
    <name evidence="1" type="ORF">CTM94_19550</name>
</gene>
<accession>A0ABX5GAX3</accession>